<dbReference type="PANTHER" id="PTHR43065:SF46">
    <property type="entry name" value="C4-DICARBOXYLATE TRANSPORT SENSOR PROTEIN DCTB"/>
    <property type="match status" value="1"/>
</dbReference>
<reference evidence="10 11" key="2">
    <citation type="submission" date="2024-05" db="EMBL/GenBank/DDBJ databases">
        <authorList>
            <person name="Zheng X."/>
        </authorList>
    </citation>
    <scope>NUCLEOTIDE SEQUENCE [LARGE SCALE GENOMIC DNA]</scope>
    <source>
        <strain evidence="10 11">C4-10</strain>
    </source>
</reference>
<feature type="transmembrane region" description="Helical" evidence="8">
    <location>
        <begin position="29"/>
        <end position="50"/>
    </location>
</feature>
<gene>
    <name evidence="10" type="ORF">ABDD91_26780</name>
</gene>
<dbReference type="PROSITE" id="PS50109">
    <property type="entry name" value="HIS_KIN"/>
    <property type="match status" value="1"/>
</dbReference>
<keyword evidence="8" id="KW-0472">Membrane</keyword>
<dbReference type="RefSeq" id="WP_345936394.1">
    <property type="nucleotide sequence ID" value="NZ_JBDIVD010000002.1"/>
</dbReference>
<dbReference type="GO" id="GO:0000160">
    <property type="term" value="P:phosphorelay signal transduction system"/>
    <property type="evidence" value="ECO:0007669"/>
    <property type="project" value="UniProtKB-KW"/>
</dbReference>
<sequence>MFMFIMVALLWLMSSILFFRNPQNEKIRWASVIGFCGGFGGIGALLGKGIDRPEWILHLDGIFTSIGHYFTPYGMLIFGIVYSDVIGNVRKRNILKLLLLIPIFIMYSMFQVYPEFRVDFRILAIWVAPYVIVANILLIYSAWREDRPIIKRRKILTCVFVVPMFTFALTTNIILEALGIVGVWRYNPWIIVIQFLVFVYFGVKYGILGVRIRFEKEMRDSTMKAARSGTALFNHTIKNEIAKIDLLVNQIKEQIPPEEKSAENLGLVLNSTNHVLELSRRIQSKLDVINLKESEFSLTESIDSAINLLKPYLNMNLDITIIKQYEIDAIVFGDTEQLQETYLNIIKNASEAMNGQGVILIKVYKTRKKIHIDFIDEGKGIGKDELTRVLDPFYSTKHNQTNFGLGLTYCYNVLKKHSGDILVKSKVEKGTTFTLTLPSKRIIEFRVNEQSNSKLVGENSLWKK</sequence>
<organism evidence="10 11">
    <name type="scientific">Priestia aryabhattai</name>
    <name type="common">Bacillus aryabhattai</name>
    <dbReference type="NCBI Taxonomy" id="412384"/>
    <lineage>
        <taxon>Bacteria</taxon>
        <taxon>Bacillati</taxon>
        <taxon>Bacillota</taxon>
        <taxon>Bacilli</taxon>
        <taxon>Bacillales</taxon>
        <taxon>Bacillaceae</taxon>
        <taxon>Priestia</taxon>
    </lineage>
</organism>
<accession>A0ABD5KYW7</accession>
<feature type="domain" description="Histidine kinase" evidence="9">
    <location>
        <begin position="232"/>
        <end position="441"/>
    </location>
</feature>
<feature type="transmembrane region" description="Helical" evidence="8">
    <location>
        <begin position="120"/>
        <end position="143"/>
    </location>
</feature>
<dbReference type="PRINTS" id="PR00344">
    <property type="entry name" value="BCTRLSENSOR"/>
</dbReference>
<feature type="transmembrane region" description="Helical" evidence="8">
    <location>
        <begin position="155"/>
        <end position="183"/>
    </location>
</feature>
<evidence type="ECO:0000256" key="2">
    <source>
        <dbReference type="ARBA" id="ARBA00012438"/>
    </source>
</evidence>
<dbReference type="InterPro" id="IPR036890">
    <property type="entry name" value="HATPase_C_sf"/>
</dbReference>
<feature type="transmembrane region" description="Helical" evidence="8">
    <location>
        <begin position="6"/>
        <end position="22"/>
    </location>
</feature>
<dbReference type="Gene3D" id="3.30.565.10">
    <property type="entry name" value="Histidine kinase-like ATPase, C-terminal domain"/>
    <property type="match status" value="1"/>
</dbReference>
<comment type="caution">
    <text evidence="10">The sequence shown here is derived from an EMBL/GenBank/DDBJ whole genome shotgun (WGS) entry which is preliminary data.</text>
</comment>
<keyword evidence="7" id="KW-0902">Two-component regulatory system</keyword>
<dbReference type="SMART" id="SM00387">
    <property type="entry name" value="HATPase_c"/>
    <property type="match status" value="1"/>
</dbReference>
<name>A0ABD5KYW7_PRIAR</name>
<dbReference type="Proteomes" id="UP001418804">
    <property type="component" value="Unassembled WGS sequence"/>
</dbReference>
<evidence type="ECO:0000313" key="11">
    <source>
        <dbReference type="Proteomes" id="UP001418804"/>
    </source>
</evidence>
<dbReference type="GO" id="GO:0004673">
    <property type="term" value="F:protein histidine kinase activity"/>
    <property type="evidence" value="ECO:0007669"/>
    <property type="project" value="UniProtKB-EC"/>
</dbReference>
<evidence type="ECO:0000313" key="10">
    <source>
        <dbReference type="EMBL" id="MEN3156446.1"/>
    </source>
</evidence>
<keyword evidence="3" id="KW-0808">Transferase</keyword>
<keyword evidence="8" id="KW-1133">Transmembrane helix</keyword>
<dbReference type="InterPro" id="IPR005467">
    <property type="entry name" value="His_kinase_dom"/>
</dbReference>
<protein>
    <recommendedName>
        <fullName evidence="2">histidine kinase</fullName>
        <ecNumber evidence="2">2.7.13.3</ecNumber>
    </recommendedName>
</protein>
<keyword evidence="6" id="KW-0067">ATP-binding</keyword>
<feature type="transmembrane region" description="Helical" evidence="8">
    <location>
        <begin position="94"/>
        <end position="114"/>
    </location>
</feature>
<dbReference type="SUPFAM" id="SSF55874">
    <property type="entry name" value="ATPase domain of HSP90 chaperone/DNA topoisomerase II/histidine kinase"/>
    <property type="match status" value="1"/>
</dbReference>
<proteinExistence type="predicted"/>
<evidence type="ECO:0000256" key="6">
    <source>
        <dbReference type="ARBA" id="ARBA00022840"/>
    </source>
</evidence>
<keyword evidence="5 10" id="KW-0418">Kinase</keyword>
<feature type="transmembrane region" description="Helical" evidence="8">
    <location>
        <begin position="189"/>
        <end position="210"/>
    </location>
</feature>
<dbReference type="AlphaFoldDB" id="A0ABD5KYW7"/>
<evidence type="ECO:0000256" key="5">
    <source>
        <dbReference type="ARBA" id="ARBA00022777"/>
    </source>
</evidence>
<feature type="transmembrane region" description="Helical" evidence="8">
    <location>
        <begin position="62"/>
        <end position="82"/>
    </location>
</feature>
<dbReference type="EC" id="2.7.13.3" evidence="2"/>
<dbReference type="InterPro" id="IPR003594">
    <property type="entry name" value="HATPase_dom"/>
</dbReference>
<evidence type="ECO:0000256" key="7">
    <source>
        <dbReference type="ARBA" id="ARBA00023012"/>
    </source>
</evidence>
<evidence type="ECO:0000259" key="9">
    <source>
        <dbReference type="PROSITE" id="PS50109"/>
    </source>
</evidence>
<dbReference type="InterPro" id="IPR004358">
    <property type="entry name" value="Sig_transdc_His_kin-like_C"/>
</dbReference>
<reference evidence="10 11" key="1">
    <citation type="submission" date="2024-05" db="EMBL/GenBank/DDBJ databases">
        <title>The mechanism of isolation and screening of efficient mineral weathering bacteria priestia aryabhattai c4-10 with weathered biotite.</title>
        <authorList>
            <person name="Yang S."/>
        </authorList>
    </citation>
    <scope>NUCLEOTIDE SEQUENCE [LARGE SCALE GENOMIC DNA]</scope>
    <source>
        <strain evidence="10 11">C4-10</strain>
    </source>
</reference>
<evidence type="ECO:0000256" key="4">
    <source>
        <dbReference type="ARBA" id="ARBA00022741"/>
    </source>
</evidence>
<evidence type="ECO:0000256" key="3">
    <source>
        <dbReference type="ARBA" id="ARBA00022679"/>
    </source>
</evidence>
<dbReference type="EMBL" id="JBDIVD010000002">
    <property type="protein sequence ID" value="MEN3156446.1"/>
    <property type="molecule type" value="Genomic_DNA"/>
</dbReference>
<evidence type="ECO:0000256" key="8">
    <source>
        <dbReference type="SAM" id="Phobius"/>
    </source>
</evidence>
<evidence type="ECO:0000256" key="1">
    <source>
        <dbReference type="ARBA" id="ARBA00000085"/>
    </source>
</evidence>
<dbReference type="Pfam" id="PF02518">
    <property type="entry name" value="HATPase_c"/>
    <property type="match status" value="1"/>
</dbReference>
<keyword evidence="8" id="KW-0812">Transmembrane</keyword>
<dbReference type="PANTHER" id="PTHR43065">
    <property type="entry name" value="SENSOR HISTIDINE KINASE"/>
    <property type="match status" value="1"/>
</dbReference>
<dbReference type="GO" id="GO:0005524">
    <property type="term" value="F:ATP binding"/>
    <property type="evidence" value="ECO:0007669"/>
    <property type="project" value="UniProtKB-KW"/>
</dbReference>
<comment type="catalytic activity">
    <reaction evidence="1">
        <text>ATP + protein L-histidine = ADP + protein N-phospho-L-histidine.</text>
        <dbReference type="EC" id="2.7.13.3"/>
    </reaction>
</comment>
<keyword evidence="4" id="KW-0547">Nucleotide-binding</keyword>